<dbReference type="OrthoDB" id="384098at2"/>
<dbReference type="Proteomes" id="UP000231451">
    <property type="component" value="Unassembled WGS sequence"/>
</dbReference>
<dbReference type="RefSeq" id="WP_100512266.1">
    <property type="nucleotide sequence ID" value="NZ_PEBK01000002.1"/>
</dbReference>
<evidence type="ECO:0000313" key="2">
    <source>
        <dbReference type="Proteomes" id="UP000231451"/>
    </source>
</evidence>
<evidence type="ECO:0000313" key="1">
    <source>
        <dbReference type="EMBL" id="PJM75732.1"/>
    </source>
</evidence>
<sequence length="286" mass="31240">MTDFLMRVAGLNVAVRSVYDRIAQQSADYLLPSAGFDKDAAKADIVVDVSQADIDHEREIGEPGDWSDPYLETLAVFRRIAEVAPGYRRLVFHGATLEYQGKAYIFTAPSGTGKTTHIRLWKQVFGDRVDIINGDKPMLKVDDSADDNGSRGEMGADLGLRGRATVTAYGTPWAGKERWQRNVNAPVAGICVVTRAREESRELDNESASTRTAFMDDDGVANTCERIDAAEAMPLILQQTYMPSDPSKAADTLDLLDTVLREVPVYRLSCTISEAAVKASAGAMVE</sequence>
<comment type="caution">
    <text evidence="1">The sequence shown here is derived from an EMBL/GenBank/DDBJ whole genome shotgun (WGS) entry which is preliminary data.</text>
</comment>
<dbReference type="SUPFAM" id="SSF53795">
    <property type="entry name" value="PEP carboxykinase-like"/>
    <property type="match status" value="1"/>
</dbReference>
<organism evidence="1 2">
    <name type="scientific">Bifidobacterium simiarum</name>
    <dbReference type="NCBI Taxonomy" id="2045441"/>
    <lineage>
        <taxon>Bacteria</taxon>
        <taxon>Bacillati</taxon>
        <taxon>Actinomycetota</taxon>
        <taxon>Actinomycetes</taxon>
        <taxon>Bifidobacteriales</taxon>
        <taxon>Bifidobacteriaceae</taxon>
        <taxon>Bifidobacterium</taxon>
    </lineage>
</organism>
<protein>
    <submittedName>
        <fullName evidence="1">Uncharacterized protein</fullName>
    </submittedName>
</protein>
<proteinExistence type="predicted"/>
<keyword evidence="2" id="KW-1185">Reference proteome</keyword>
<gene>
    <name evidence="1" type="ORF">CSQ87_02240</name>
</gene>
<name>A0A2M9HFY0_9BIFI</name>
<reference evidence="1 2" key="1">
    <citation type="submission" date="2017-10" db="EMBL/GenBank/DDBJ databases">
        <title>Draft genome sequences of strains TRE 1, TRE 9, TRE H and TRI 7, isolated from tamarins, belonging to four potential novel Bifidobacterium species.</title>
        <authorList>
            <person name="Mattarelli P."/>
            <person name="Modesto M."/>
            <person name="Puglisi E."/>
            <person name="Morelli L."/>
            <person name="Spezio C."/>
            <person name="Bonetti A."/>
            <person name="Sandri C."/>
        </authorList>
    </citation>
    <scope>NUCLEOTIDE SEQUENCE [LARGE SCALE GENOMIC DNA]</scope>
    <source>
        <strain evidence="2">TRI7</strain>
    </source>
</reference>
<accession>A0A2M9HFY0</accession>
<dbReference type="EMBL" id="PEBK01000002">
    <property type="protein sequence ID" value="PJM75732.1"/>
    <property type="molecule type" value="Genomic_DNA"/>
</dbReference>
<dbReference type="AlphaFoldDB" id="A0A2M9HFY0"/>